<keyword evidence="3" id="KW-0597">Phosphoprotein</keyword>
<dbReference type="STRING" id="1874317.BKP64_05985"/>
<keyword evidence="7" id="KW-0067">ATP-binding</keyword>
<comment type="catalytic activity">
    <reaction evidence="1">
        <text>ATP + protein L-histidine = ADP + protein N-phospho-L-histidine.</text>
        <dbReference type="EC" id="2.7.13.3"/>
    </reaction>
</comment>
<dbReference type="InterPro" id="IPR035965">
    <property type="entry name" value="PAS-like_dom_sf"/>
</dbReference>
<dbReference type="GO" id="GO:0000155">
    <property type="term" value="F:phosphorelay sensor kinase activity"/>
    <property type="evidence" value="ECO:0007669"/>
    <property type="project" value="InterPro"/>
</dbReference>
<dbReference type="GO" id="GO:0006355">
    <property type="term" value="P:regulation of DNA-templated transcription"/>
    <property type="evidence" value="ECO:0007669"/>
    <property type="project" value="InterPro"/>
</dbReference>
<dbReference type="OrthoDB" id="9797605at2"/>
<dbReference type="SUPFAM" id="SSF55785">
    <property type="entry name" value="PYP-like sensor domain (PAS domain)"/>
    <property type="match status" value="2"/>
</dbReference>
<dbReference type="PANTHER" id="PTHR24421:SF10">
    <property type="entry name" value="NITRATE_NITRITE SENSOR PROTEIN NARQ"/>
    <property type="match status" value="1"/>
</dbReference>
<evidence type="ECO:0000313" key="12">
    <source>
        <dbReference type="Proteomes" id="UP000177445"/>
    </source>
</evidence>
<evidence type="ECO:0000256" key="1">
    <source>
        <dbReference type="ARBA" id="ARBA00000085"/>
    </source>
</evidence>
<accession>A0A1D9GJF2</accession>
<dbReference type="Gene3D" id="3.30.450.20">
    <property type="entry name" value="PAS domain"/>
    <property type="match status" value="2"/>
</dbReference>
<dbReference type="AlphaFoldDB" id="A0A1D9GJF2"/>
<dbReference type="InterPro" id="IPR011712">
    <property type="entry name" value="Sig_transdc_His_kin_sub3_dim/P"/>
</dbReference>
<name>A0A1D9GJF2_9GAMM</name>
<dbReference type="Pfam" id="PF00989">
    <property type="entry name" value="PAS"/>
    <property type="match status" value="1"/>
</dbReference>
<dbReference type="GO" id="GO:0016020">
    <property type="term" value="C:membrane"/>
    <property type="evidence" value="ECO:0007669"/>
    <property type="project" value="InterPro"/>
</dbReference>
<dbReference type="Gene3D" id="3.30.565.10">
    <property type="entry name" value="Histidine kinase-like ATPase, C-terminal domain"/>
    <property type="match status" value="1"/>
</dbReference>
<gene>
    <name evidence="11" type="ORF">BKP64_05985</name>
</gene>
<dbReference type="NCBIfam" id="TIGR00229">
    <property type="entry name" value="sensory_box"/>
    <property type="match status" value="2"/>
</dbReference>
<dbReference type="SMART" id="SM00091">
    <property type="entry name" value="PAS"/>
    <property type="match status" value="2"/>
</dbReference>
<dbReference type="Pfam" id="PF13426">
    <property type="entry name" value="PAS_9"/>
    <property type="match status" value="1"/>
</dbReference>
<dbReference type="EMBL" id="CP017715">
    <property type="protein sequence ID" value="AOY87757.1"/>
    <property type="molecule type" value="Genomic_DNA"/>
</dbReference>
<evidence type="ECO:0000256" key="7">
    <source>
        <dbReference type="ARBA" id="ARBA00022840"/>
    </source>
</evidence>
<dbReference type="EC" id="2.7.13.3" evidence="2"/>
<dbReference type="InterPro" id="IPR050482">
    <property type="entry name" value="Sensor_HK_TwoCompSys"/>
</dbReference>
<dbReference type="InterPro" id="IPR013767">
    <property type="entry name" value="PAS_fold"/>
</dbReference>
<protein>
    <recommendedName>
        <fullName evidence="2">histidine kinase</fullName>
        <ecNumber evidence="2">2.7.13.3</ecNumber>
    </recommendedName>
</protein>
<evidence type="ECO:0000256" key="5">
    <source>
        <dbReference type="ARBA" id="ARBA00022741"/>
    </source>
</evidence>
<organism evidence="11 12">
    <name type="scientific">Marinobacter salinus</name>
    <dbReference type="NCBI Taxonomy" id="1874317"/>
    <lineage>
        <taxon>Bacteria</taxon>
        <taxon>Pseudomonadati</taxon>
        <taxon>Pseudomonadota</taxon>
        <taxon>Gammaproteobacteria</taxon>
        <taxon>Pseudomonadales</taxon>
        <taxon>Marinobacteraceae</taxon>
        <taxon>Marinobacter</taxon>
    </lineage>
</organism>
<dbReference type="Gene3D" id="1.20.5.1930">
    <property type="match status" value="1"/>
</dbReference>
<evidence type="ECO:0000256" key="4">
    <source>
        <dbReference type="ARBA" id="ARBA00022679"/>
    </source>
</evidence>
<evidence type="ECO:0000256" key="3">
    <source>
        <dbReference type="ARBA" id="ARBA00022553"/>
    </source>
</evidence>
<dbReference type="GO" id="GO:0005524">
    <property type="term" value="F:ATP binding"/>
    <property type="evidence" value="ECO:0007669"/>
    <property type="project" value="UniProtKB-KW"/>
</dbReference>
<feature type="region of interest" description="Disordered" evidence="9">
    <location>
        <begin position="1"/>
        <end position="22"/>
    </location>
</feature>
<evidence type="ECO:0000259" key="10">
    <source>
        <dbReference type="PROSITE" id="PS50112"/>
    </source>
</evidence>
<keyword evidence="8" id="KW-0902">Two-component regulatory system</keyword>
<keyword evidence="6" id="KW-0418">Kinase</keyword>
<evidence type="ECO:0000256" key="6">
    <source>
        <dbReference type="ARBA" id="ARBA00022777"/>
    </source>
</evidence>
<proteinExistence type="predicted"/>
<dbReference type="RefSeq" id="WP_070967283.1">
    <property type="nucleotide sequence ID" value="NZ_CP017715.1"/>
</dbReference>
<dbReference type="CDD" id="cd00130">
    <property type="entry name" value="PAS"/>
    <property type="match status" value="2"/>
</dbReference>
<dbReference type="InterPro" id="IPR000014">
    <property type="entry name" value="PAS"/>
</dbReference>
<evidence type="ECO:0000256" key="9">
    <source>
        <dbReference type="SAM" id="MobiDB-lite"/>
    </source>
</evidence>
<dbReference type="KEGG" id="msq:BKP64_05985"/>
<keyword evidence="5" id="KW-0547">Nucleotide-binding</keyword>
<dbReference type="SUPFAM" id="SSF55874">
    <property type="entry name" value="ATPase domain of HSP90 chaperone/DNA topoisomerase II/histidine kinase"/>
    <property type="match status" value="1"/>
</dbReference>
<keyword evidence="12" id="KW-1185">Reference proteome</keyword>
<dbReference type="InterPro" id="IPR036890">
    <property type="entry name" value="HATPase_C_sf"/>
</dbReference>
<dbReference type="PROSITE" id="PS50112">
    <property type="entry name" value="PAS"/>
    <property type="match status" value="2"/>
</dbReference>
<feature type="domain" description="PAS" evidence="10">
    <location>
        <begin position="75"/>
        <end position="145"/>
    </location>
</feature>
<dbReference type="GO" id="GO:0046983">
    <property type="term" value="F:protein dimerization activity"/>
    <property type="evidence" value="ECO:0007669"/>
    <property type="project" value="InterPro"/>
</dbReference>
<reference evidence="11 12" key="1">
    <citation type="submission" date="2016-10" db="EMBL/GenBank/DDBJ databases">
        <title>Marinobacter salinus sp. nov., a moderately halophilic bacterium isolated from a tidal flat environment.</title>
        <authorList>
            <person name="Park S.-J."/>
        </authorList>
    </citation>
    <scope>NUCLEOTIDE SEQUENCE [LARGE SCALE GENOMIC DNA]</scope>
    <source>
        <strain evidence="11 12">Hb8</strain>
    </source>
</reference>
<keyword evidence="4" id="KW-0808">Transferase</keyword>
<dbReference type="SMART" id="SM00387">
    <property type="entry name" value="HATPase_c"/>
    <property type="match status" value="1"/>
</dbReference>
<dbReference type="Proteomes" id="UP000177445">
    <property type="component" value="Chromosome"/>
</dbReference>
<dbReference type="PANTHER" id="PTHR24421">
    <property type="entry name" value="NITRATE/NITRITE SENSOR PROTEIN NARX-RELATED"/>
    <property type="match status" value="1"/>
</dbReference>
<dbReference type="Pfam" id="PF07730">
    <property type="entry name" value="HisKA_3"/>
    <property type="match status" value="1"/>
</dbReference>
<evidence type="ECO:0000313" key="11">
    <source>
        <dbReference type="EMBL" id="AOY87757.1"/>
    </source>
</evidence>
<dbReference type="CDD" id="cd16917">
    <property type="entry name" value="HATPase_UhpB-NarQ-NarX-like"/>
    <property type="match status" value="1"/>
</dbReference>
<feature type="domain" description="PAS" evidence="10">
    <location>
        <begin position="219"/>
        <end position="267"/>
    </location>
</feature>
<evidence type="ECO:0000256" key="2">
    <source>
        <dbReference type="ARBA" id="ARBA00012438"/>
    </source>
</evidence>
<sequence>MKHSGSGHDNGHQPESGKSVNNDLRLIAEKRLREQRGVNEEEDLNGLVEELSIHKLELEIQNEELRKIQGDLRVAYDRYAVLYERAPVAFLTLSTKGNILNCNRAASKLFEVPAQQIIGRRLHDFVAPDSQDDLHLHHYSLINDSRTQSTSLILKTKGNQSKTVLLDSELDRQLNPGELSWFASLTDISDQKRLETELTSLNRELEERVEARAQQYLTSRQETLAVLNAAADPIITIDGEYLIQSINRATLRVFGYAEDELLGASLMKLLTDTGALVFRRALADCARELIGQAPKVRRELRCKDKSGEQIPVETALARVDEEEHFMIIFQDLREKRRLEWEVMQVAEDERSRISRELHDSLGQELAAMSLDTRVIAEDLAQTDEAASSKFMGFSEKLQQCVADLRGIIFDLGPMEVSDGGLVDALEALVRNFPENEGIKCSFHHSHSEQIGNLPHETEIQLLRIAQEAVHNARKHSQAKQIVVRLSGKEDSIELQIIDDGLGLPVSKRPYLSGQGLRIMEYRCSLIGGALNISNFSPNGTRIACCIDQAPDKGTHGNQ</sequence>
<dbReference type="InterPro" id="IPR003594">
    <property type="entry name" value="HATPase_dom"/>
</dbReference>
<dbReference type="Pfam" id="PF02518">
    <property type="entry name" value="HATPase_c"/>
    <property type="match status" value="1"/>
</dbReference>
<evidence type="ECO:0000256" key="8">
    <source>
        <dbReference type="ARBA" id="ARBA00023012"/>
    </source>
</evidence>